<feature type="transmembrane region" description="Helical" evidence="1">
    <location>
        <begin position="196"/>
        <end position="216"/>
    </location>
</feature>
<dbReference type="Proteomes" id="UP000004846">
    <property type="component" value="Unassembled WGS sequence"/>
</dbReference>
<feature type="transmembrane region" description="Helical" evidence="1">
    <location>
        <begin position="288"/>
        <end position="310"/>
    </location>
</feature>
<feature type="transmembrane region" description="Helical" evidence="1">
    <location>
        <begin position="151"/>
        <end position="184"/>
    </location>
</feature>
<evidence type="ECO:0000313" key="3">
    <source>
        <dbReference type="Proteomes" id="UP000004846"/>
    </source>
</evidence>
<dbReference type="RefSeq" id="WP_002402218.1">
    <property type="nucleotide sequence ID" value="NZ_GL454453.1"/>
</dbReference>
<keyword evidence="1" id="KW-1133">Transmembrane helix</keyword>
<feature type="transmembrane region" description="Helical" evidence="1">
    <location>
        <begin position="102"/>
        <end position="120"/>
    </location>
</feature>
<feature type="transmembrane region" description="Helical" evidence="1">
    <location>
        <begin position="261"/>
        <end position="281"/>
    </location>
</feature>
<feature type="transmembrane region" description="Helical" evidence="1">
    <location>
        <begin position="14"/>
        <end position="34"/>
    </location>
</feature>
<dbReference type="Pfam" id="PF14264">
    <property type="entry name" value="Glucos_trans_II"/>
    <property type="match status" value="1"/>
</dbReference>
<dbReference type="HOGENOM" id="CLU_031280_0_0_9"/>
<sequence>MNKFQSWLMANKNLLITSVVMCQVLVLSIGIINFPYIDDTGRQIDGNTDFARSYSRWGSEIGSWLVQGSRHLTDMGLWTHILSGFIVSVTGIIIVYSFHKKLSLLALTAAMLVGFNPWFLQNLSFRFDSPYMSLSLLFSVLPFLFWNKNKVLFLVVSILSIFLMCNTYQASSGIYVVMVLALSLKQLLDNQSFIAVLKKAIVAMISYISAMFLYLIETKFNPEIATRGGMTTIASVKDIPKTILVNSQMYLSKITEQSTKLWILLFFILVIFFVLSTVLNAKVSPVKSFLYAVLFLFLGSILSYGVFLIFPEKLLLISPRYGYGFSFFVVSIIMLTLANTSKNAVGYVSKTAVCLFCVYLLSFTFVYASALSHQKESFERQSMILADDLKDLVNRDTVTVHSTSLFKDSPVFVNSSKNYPILKELVPPNEALYWPNQFLFRTYTGLNVNMEIFDINALNKEESELMKSNYYHDIYVKDSEVFVHVK</sequence>
<proteinExistence type="predicted"/>
<keyword evidence="1" id="KW-0812">Transmembrane</keyword>
<evidence type="ECO:0000256" key="1">
    <source>
        <dbReference type="SAM" id="Phobius"/>
    </source>
</evidence>
<feature type="transmembrane region" description="Helical" evidence="1">
    <location>
        <begin position="352"/>
        <end position="371"/>
    </location>
</feature>
<gene>
    <name evidence="2" type="ORF">HMPREF9498_01589</name>
</gene>
<evidence type="ECO:0000313" key="2">
    <source>
        <dbReference type="EMBL" id="EFM82808.1"/>
    </source>
</evidence>
<dbReference type="AlphaFoldDB" id="A0A125W6I6"/>
<dbReference type="EMBL" id="AEBR01000052">
    <property type="protein sequence ID" value="EFM82808.1"/>
    <property type="molecule type" value="Genomic_DNA"/>
</dbReference>
<reference evidence="2 3" key="1">
    <citation type="submission" date="2010-07" db="EMBL/GenBank/DDBJ databases">
        <authorList>
            <person name="Sid Ahmed O."/>
        </authorList>
    </citation>
    <scope>NUCLEOTIDE SEQUENCE [LARGE SCALE GENOMIC DNA]</scope>
    <source>
        <strain evidence="2 3">TX4248</strain>
    </source>
</reference>
<feature type="transmembrane region" description="Helical" evidence="1">
    <location>
        <begin position="127"/>
        <end position="145"/>
    </location>
</feature>
<feature type="transmembrane region" description="Helical" evidence="1">
    <location>
        <begin position="322"/>
        <end position="340"/>
    </location>
</feature>
<feature type="transmembrane region" description="Helical" evidence="1">
    <location>
        <begin position="77"/>
        <end position="96"/>
    </location>
</feature>
<name>A0A125W6I6_ENTFL</name>
<keyword evidence="1" id="KW-0472">Membrane</keyword>
<comment type="caution">
    <text evidence="2">The sequence shown here is derived from an EMBL/GenBank/DDBJ whole genome shotgun (WGS) entry which is preliminary data.</text>
</comment>
<accession>A0A125W6I6</accession>
<dbReference type="InterPro" id="IPR025686">
    <property type="entry name" value="Glucos_trans_II"/>
</dbReference>
<organism evidence="2 3">
    <name type="scientific">Enterococcus faecalis TX4248</name>
    <dbReference type="NCBI Taxonomy" id="749495"/>
    <lineage>
        <taxon>Bacteria</taxon>
        <taxon>Bacillati</taxon>
        <taxon>Bacillota</taxon>
        <taxon>Bacilli</taxon>
        <taxon>Lactobacillales</taxon>
        <taxon>Enterococcaceae</taxon>
        <taxon>Enterococcus</taxon>
    </lineage>
</organism>
<protein>
    <submittedName>
        <fullName evidence="2">Uncharacterized protein</fullName>
    </submittedName>
</protein>